<evidence type="ECO:0000313" key="12">
    <source>
        <dbReference type="Proteomes" id="UP001500456"/>
    </source>
</evidence>
<organism evidence="11 12">
    <name type="scientific">Streptomyces plumbiresistens</name>
    <dbReference type="NCBI Taxonomy" id="511811"/>
    <lineage>
        <taxon>Bacteria</taxon>
        <taxon>Bacillati</taxon>
        <taxon>Actinomycetota</taxon>
        <taxon>Actinomycetes</taxon>
        <taxon>Kitasatosporales</taxon>
        <taxon>Streptomycetaceae</taxon>
        <taxon>Streptomyces</taxon>
    </lineage>
</organism>
<dbReference type="Proteomes" id="UP001500456">
    <property type="component" value="Unassembled WGS sequence"/>
</dbReference>
<dbReference type="SUPFAM" id="SSF46785">
    <property type="entry name" value="Winged helix' DNA-binding domain"/>
    <property type="match status" value="1"/>
</dbReference>
<keyword evidence="12" id="KW-1185">Reference proteome</keyword>
<keyword evidence="6" id="KW-0479">Metal-binding</keyword>
<evidence type="ECO:0000256" key="5">
    <source>
        <dbReference type="ARBA" id="ARBA00022491"/>
    </source>
</evidence>
<comment type="caution">
    <text evidence="11">The sequence shown here is derived from an EMBL/GenBank/DDBJ whole genome shotgun (WGS) entry which is preliminary data.</text>
</comment>
<comment type="subunit">
    <text evidence="3">Homodimer.</text>
</comment>
<dbReference type="EMBL" id="BAAAZX010000022">
    <property type="protein sequence ID" value="GAA4014497.1"/>
    <property type="molecule type" value="Genomic_DNA"/>
</dbReference>
<proteinExistence type="inferred from homology"/>
<dbReference type="Gene3D" id="3.30.1490.190">
    <property type="match status" value="1"/>
</dbReference>
<evidence type="ECO:0000256" key="7">
    <source>
        <dbReference type="ARBA" id="ARBA00022833"/>
    </source>
</evidence>
<evidence type="ECO:0000313" key="11">
    <source>
        <dbReference type="EMBL" id="GAA4014497.1"/>
    </source>
</evidence>
<evidence type="ECO:0000256" key="1">
    <source>
        <dbReference type="ARBA" id="ARBA00004496"/>
    </source>
</evidence>
<evidence type="ECO:0000256" key="10">
    <source>
        <dbReference type="ARBA" id="ARBA00023163"/>
    </source>
</evidence>
<evidence type="ECO:0000256" key="3">
    <source>
        <dbReference type="ARBA" id="ARBA00011738"/>
    </source>
</evidence>
<dbReference type="InterPro" id="IPR036388">
    <property type="entry name" value="WH-like_DNA-bd_sf"/>
</dbReference>
<keyword evidence="8" id="KW-0805">Transcription regulation</keyword>
<dbReference type="PANTHER" id="PTHR33202">
    <property type="entry name" value="ZINC UPTAKE REGULATION PROTEIN"/>
    <property type="match status" value="1"/>
</dbReference>
<keyword evidence="10" id="KW-0804">Transcription</keyword>
<evidence type="ECO:0000256" key="9">
    <source>
        <dbReference type="ARBA" id="ARBA00023125"/>
    </source>
</evidence>
<keyword evidence="5" id="KW-0678">Repressor</keyword>
<comment type="similarity">
    <text evidence="2">Belongs to the Fur family.</text>
</comment>
<dbReference type="InterPro" id="IPR036390">
    <property type="entry name" value="WH_DNA-bd_sf"/>
</dbReference>
<reference evidence="12" key="1">
    <citation type="journal article" date="2019" name="Int. J. Syst. Evol. Microbiol.">
        <title>The Global Catalogue of Microorganisms (GCM) 10K type strain sequencing project: providing services to taxonomists for standard genome sequencing and annotation.</title>
        <authorList>
            <consortium name="The Broad Institute Genomics Platform"/>
            <consortium name="The Broad Institute Genome Sequencing Center for Infectious Disease"/>
            <person name="Wu L."/>
            <person name="Ma J."/>
        </authorList>
    </citation>
    <scope>NUCLEOTIDE SEQUENCE [LARGE SCALE GENOMIC DNA]</scope>
    <source>
        <strain evidence="12">JCM 16924</strain>
    </source>
</reference>
<name>A0ABP7SPT3_9ACTN</name>
<dbReference type="RefSeq" id="WP_329336545.1">
    <property type="nucleotide sequence ID" value="NZ_BAAAZX010000022.1"/>
</dbReference>
<comment type="subcellular location">
    <subcellularLocation>
        <location evidence="1">Cytoplasm</location>
    </subcellularLocation>
</comment>
<sequence length="149" mass="16437">MHDGSTTQRPPAWRSTRQRDAVLRVLHDSPEFVSAKELHEALAATGGTVGLTTVYRTLRMLERAGHVDVVRDKGGERLYRPRPTDGHRHYLVCRGCGLSLAVDADAVERWADGVAESTGFAEVEHTVELTGICDRCRPRPARDAAPSRP</sequence>
<evidence type="ECO:0000256" key="6">
    <source>
        <dbReference type="ARBA" id="ARBA00022723"/>
    </source>
</evidence>
<dbReference type="CDD" id="cd07153">
    <property type="entry name" value="Fur_like"/>
    <property type="match status" value="1"/>
</dbReference>
<dbReference type="InterPro" id="IPR002481">
    <property type="entry name" value="FUR"/>
</dbReference>
<keyword evidence="9" id="KW-0238">DNA-binding</keyword>
<dbReference type="InterPro" id="IPR043135">
    <property type="entry name" value="Fur_C"/>
</dbReference>
<dbReference type="Pfam" id="PF01475">
    <property type="entry name" value="FUR"/>
    <property type="match status" value="1"/>
</dbReference>
<keyword evidence="7" id="KW-0862">Zinc</keyword>
<evidence type="ECO:0000256" key="2">
    <source>
        <dbReference type="ARBA" id="ARBA00007957"/>
    </source>
</evidence>
<protein>
    <submittedName>
        <fullName evidence="11">Fur family transcriptional regulator</fullName>
    </submittedName>
</protein>
<accession>A0ABP7SPT3</accession>
<dbReference type="Gene3D" id="1.10.10.10">
    <property type="entry name" value="Winged helix-like DNA-binding domain superfamily/Winged helix DNA-binding domain"/>
    <property type="match status" value="1"/>
</dbReference>
<dbReference type="PANTHER" id="PTHR33202:SF2">
    <property type="entry name" value="FERRIC UPTAKE REGULATION PROTEIN"/>
    <property type="match status" value="1"/>
</dbReference>
<keyword evidence="4" id="KW-0963">Cytoplasm</keyword>
<gene>
    <name evidence="11" type="ORF">GCM10022232_66540</name>
</gene>
<evidence type="ECO:0000256" key="8">
    <source>
        <dbReference type="ARBA" id="ARBA00023015"/>
    </source>
</evidence>
<evidence type="ECO:0000256" key="4">
    <source>
        <dbReference type="ARBA" id="ARBA00022490"/>
    </source>
</evidence>